<protein>
    <submittedName>
        <fullName evidence="1">Uncharacterized protein</fullName>
    </submittedName>
</protein>
<evidence type="ECO:0000313" key="2">
    <source>
        <dbReference type="Proteomes" id="UP000233551"/>
    </source>
</evidence>
<gene>
    <name evidence="1" type="ORF">CRG98_014832</name>
</gene>
<name>A0A2I0K9J7_PUNGR</name>
<dbReference type="EMBL" id="PGOL01000795">
    <property type="protein sequence ID" value="PKI64763.1"/>
    <property type="molecule type" value="Genomic_DNA"/>
</dbReference>
<proteinExistence type="predicted"/>
<organism evidence="1 2">
    <name type="scientific">Punica granatum</name>
    <name type="common">Pomegranate</name>
    <dbReference type="NCBI Taxonomy" id="22663"/>
    <lineage>
        <taxon>Eukaryota</taxon>
        <taxon>Viridiplantae</taxon>
        <taxon>Streptophyta</taxon>
        <taxon>Embryophyta</taxon>
        <taxon>Tracheophyta</taxon>
        <taxon>Spermatophyta</taxon>
        <taxon>Magnoliopsida</taxon>
        <taxon>eudicotyledons</taxon>
        <taxon>Gunneridae</taxon>
        <taxon>Pentapetalae</taxon>
        <taxon>rosids</taxon>
        <taxon>malvids</taxon>
        <taxon>Myrtales</taxon>
        <taxon>Lythraceae</taxon>
        <taxon>Punica</taxon>
    </lineage>
</organism>
<keyword evidence="2" id="KW-1185">Reference proteome</keyword>
<comment type="caution">
    <text evidence="1">The sequence shown here is derived from an EMBL/GenBank/DDBJ whole genome shotgun (WGS) entry which is preliminary data.</text>
</comment>
<dbReference type="Proteomes" id="UP000233551">
    <property type="component" value="Unassembled WGS sequence"/>
</dbReference>
<sequence>MVSCESMGTNRLNWSSGRASNLSARDPLPCPVWAALDLGHVGLGFFFPRPDLPLSGSFGLGMPRWCPQVDLSSVSPCNLSNPPLPPPNSLYSVLALAKNTVDSGVDSRARVTDLCHSSFTTILYTLFKFGIGSMSRIVEPIVLNSEGEALLWGGGWRRPMGTVEVKGATLLGEGRMIRGAKEVMKPEERKLVIILDGILRAQINECDLIRYVH</sequence>
<reference evidence="1 2" key="1">
    <citation type="submission" date="2017-11" db="EMBL/GenBank/DDBJ databases">
        <title>De-novo sequencing of pomegranate (Punica granatum L.) genome.</title>
        <authorList>
            <person name="Akparov Z."/>
            <person name="Amiraslanov A."/>
            <person name="Hajiyeva S."/>
            <person name="Abbasov M."/>
            <person name="Kaur K."/>
            <person name="Hamwieh A."/>
            <person name="Solovyev V."/>
            <person name="Salamov A."/>
            <person name="Braich B."/>
            <person name="Kosarev P."/>
            <person name="Mahmoud A."/>
            <person name="Hajiyev E."/>
            <person name="Babayeva S."/>
            <person name="Izzatullayeva V."/>
            <person name="Mammadov A."/>
            <person name="Mammadov A."/>
            <person name="Sharifova S."/>
            <person name="Ojaghi J."/>
            <person name="Eynullazada K."/>
            <person name="Bayramov B."/>
            <person name="Abdulazimova A."/>
            <person name="Shahmuradov I."/>
        </authorList>
    </citation>
    <scope>NUCLEOTIDE SEQUENCE [LARGE SCALE GENOMIC DNA]</scope>
    <source>
        <strain evidence="2">cv. AG2017</strain>
        <tissue evidence="1">Leaf</tissue>
    </source>
</reference>
<dbReference type="AlphaFoldDB" id="A0A2I0K9J7"/>
<accession>A0A2I0K9J7</accession>
<evidence type="ECO:0000313" key="1">
    <source>
        <dbReference type="EMBL" id="PKI64763.1"/>
    </source>
</evidence>